<dbReference type="InterPro" id="IPR058669">
    <property type="entry name" value="TPR_IPO7/11-like"/>
</dbReference>
<dbReference type="Pfam" id="PF03810">
    <property type="entry name" value="IBN_N"/>
    <property type="match status" value="1"/>
</dbReference>
<comment type="similarity">
    <text evidence="3">Belongs to the importin beta family.</text>
</comment>
<dbReference type="GO" id="GO:0031267">
    <property type="term" value="F:small GTPase binding"/>
    <property type="evidence" value="ECO:0007669"/>
    <property type="project" value="InterPro"/>
</dbReference>
<evidence type="ECO:0000256" key="4">
    <source>
        <dbReference type="ARBA" id="ARBA00022448"/>
    </source>
</evidence>
<dbReference type="PANTHER" id="PTHR10997">
    <property type="entry name" value="IMPORTIN-7, 8, 11"/>
    <property type="match status" value="1"/>
</dbReference>
<dbReference type="GO" id="GO:0005635">
    <property type="term" value="C:nuclear envelope"/>
    <property type="evidence" value="ECO:0007669"/>
    <property type="project" value="TreeGrafter"/>
</dbReference>
<dbReference type="EMBL" id="JALNTZ010000001">
    <property type="protein sequence ID" value="KAJ3664686.1"/>
    <property type="molecule type" value="Genomic_DNA"/>
</dbReference>
<keyword evidence="4" id="KW-0813">Transport</keyword>
<keyword evidence="9" id="KW-0007">Acetylation</keyword>
<dbReference type="InterPro" id="IPR001494">
    <property type="entry name" value="Importin-beta_N"/>
</dbReference>
<dbReference type="Gene3D" id="1.25.10.10">
    <property type="entry name" value="Leucine-rich Repeat Variant"/>
    <property type="match status" value="1"/>
</dbReference>
<dbReference type="SMART" id="SM00913">
    <property type="entry name" value="IBN_N"/>
    <property type="match status" value="1"/>
</dbReference>
<comment type="subunit">
    <text evidence="11">Interacts with UBE2E3 and RPL12.</text>
</comment>
<gene>
    <name evidence="15" type="ORF">Zmor_000236</name>
</gene>
<accession>A0AA38MQ96</accession>
<dbReference type="PANTHER" id="PTHR10997:SF7">
    <property type="entry name" value="IMPORTIN-11"/>
    <property type="match status" value="1"/>
</dbReference>
<evidence type="ECO:0000256" key="11">
    <source>
        <dbReference type="ARBA" id="ARBA00062902"/>
    </source>
</evidence>
<evidence type="ECO:0000256" key="8">
    <source>
        <dbReference type="ARBA" id="ARBA00022927"/>
    </source>
</evidence>
<keyword evidence="5" id="KW-0963">Cytoplasm</keyword>
<name>A0AA38MQ96_9CUCU</name>
<evidence type="ECO:0000256" key="13">
    <source>
        <dbReference type="ARBA" id="ARBA00077811"/>
    </source>
</evidence>
<dbReference type="Pfam" id="PF25758">
    <property type="entry name" value="TPR_IPO11"/>
    <property type="match status" value="1"/>
</dbReference>
<keyword evidence="10" id="KW-0539">Nucleus</keyword>
<evidence type="ECO:0000313" key="15">
    <source>
        <dbReference type="EMBL" id="KAJ3664686.1"/>
    </source>
</evidence>
<dbReference type="Proteomes" id="UP001168821">
    <property type="component" value="Unassembled WGS sequence"/>
</dbReference>
<dbReference type="GO" id="GO:0005829">
    <property type="term" value="C:cytosol"/>
    <property type="evidence" value="ECO:0007669"/>
    <property type="project" value="TreeGrafter"/>
</dbReference>
<evidence type="ECO:0000313" key="16">
    <source>
        <dbReference type="Proteomes" id="UP001168821"/>
    </source>
</evidence>
<keyword evidence="16" id="KW-1185">Reference proteome</keyword>
<dbReference type="PROSITE" id="PS50166">
    <property type="entry name" value="IMPORTIN_B_NT"/>
    <property type="match status" value="1"/>
</dbReference>
<keyword evidence="7" id="KW-0677">Repeat</keyword>
<evidence type="ECO:0000256" key="9">
    <source>
        <dbReference type="ARBA" id="ARBA00022990"/>
    </source>
</evidence>
<dbReference type="InterPro" id="IPR016024">
    <property type="entry name" value="ARM-type_fold"/>
</dbReference>
<organism evidence="15 16">
    <name type="scientific">Zophobas morio</name>
    <dbReference type="NCBI Taxonomy" id="2755281"/>
    <lineage>
        <taxon>Eukaryota</taxon>
        <taxon>Metazoa</taxon>
        <taxon>Ecdysozoa</taxon>
        <taxon>Arthropoda</taxon>
        <taxon>Hexapoda</taxon>
        <taxon>Insecta</taxon>
        <taxon>Pterygota</taxon>
        <taxon>Neoptera</taxon>
        <taxon>Endopterygota</taxon>
        <taxon>Coleoptera</taxon>
        <taxon>Polyphaga</taxon>
        <taxon>Cucujiformia</taxon>
        <taxon>Tenebrionidae</taxon>
        <taxon>Zophobas</taxon>
    </lineage>
</organism>
<comment type="caution">
    <text evidence="15">The sequence shown here is derived from an EMBL/GenBank/DDBJ whole genome shotgun (WGS) entry which is preliminary data.</text>
</comment>
<evidence type="ECO:0000256" key="6">
    <source>
        <dbReference type="ARBA" id="ARBA00022553"/>
    </source>
</evidence>
<reference evidence="15" key="1">
    <citation type="journal article" date="2023" name="G3 (Bethesda)">
        <title>Whole genome assemblies of Zophobas morio and Tenebrio molitor.</title>
        <authorList>
            <person name="Kaur S."/>
            <person name="Stinson S.A."/>
            <person name="diCenzo G.C."/>
        </authorList>
    </citation>
    <scope>NUCLEOTIDE SEQUENCE</scope>
    <source>
        <strain evidence="15">QUZm001</strain>
    </source>
</reference>
<evidence type="ECO:0000259" key="14">
    <source>
        <dbReference type="PROSITE" id="PS50166"/>
    </source>
</evidence>
<comment type="subcellular location">
    <subcellularLocation>
        <location evidence="2">Cytoplasm</location>
    </subcellularLocation>
    <subcellularLocation>
        <location evidence="1">Nucleus</location>
    </subcellularLocation>
</comment>
<evidence type="ECO:0000256" key="12">
    <source>
        <dbReference type="ARBA" id="ARBA00072254"/>
    </source>
</evidence>
<protein>
    <recommendedName>
        <fullName evidence="12">Importin-11</fullName>
    </recommendedName>
    <alternativeName>
        <fullName evidence="13">Ran-binding protein 11</fullName>
    </alternativeName>
</protein>
<evidence type="ECO:0000256" key="7">
    <source>
        <dbReference type="ARBA" id="ARBA00022737"/>
    </source>
</evidence>
<dbReference type="AlphaFoldDB" id="A0AA38MQ96"/>
<keyword evidence="6" id="KW-0597">Phosphoprotein</keyword>
<keyword evidence="8" id="KW-0653">Protein transport</keyword>
<proteinExistence type="inferred from homology"/>
<evidence type="ECO:0000256" key="2">
    <source>
        <dbReference type="ARBA" id="ARBA00004496"/>
    </source>
</evidence>
<dbReference type="FunFam" id="1.25.10.10:FF:000116">
    <property type="entry name" value="importin-11 isoform X1"/>
    <property type="match status" value="1"/>
</dbReference>
<evidence type="ECO:0000256" key="1">
    <source>
        <dbReference type="ARBA" id="ARBA00004123"/>
    </source>
</evidence>
<dbReference type="InterPro" id="IPR011989">
    <property type="entry name" value="ARM-like"/>
</dbReference>
<evidence type="ECO:0000256" key="10">
    <source>
        <dbReference type="ARBA" id="ARBA00023242"/>
    </source>
</evidence>
<feature type="domain" description="Importin N-terminal" evidence="14">
    <location>
        <begin position="28"/>
        <end position="100"/>
    </location>
</feature>
<dbReference type="GO" id="GO:0006606">
    <property type="term" value="P:protein import into nucleus"/>
    <property type="evidence" value="ECO:0007669"/>
    <property type="project" value="TreeGrafter"/>
</dbReference>
<evidence type="ECO:0000256" key="3">
    <source>
        <dbReference type="ARBA" id="ARBA00007991"/>
    </source>
</evidence>
<sequence>MNTASTQDIVIEVLQRASSQSPEVLKPAEAKLREWETQPGFYTVLFNVLSNQSLDVNVRWMAVLYIKNGIDRYWRRNLPNAISEPEKQNIKQGLILNFSEPVSQIAVQRAVLISKIARIDCPKEWPELFPTLLQAIESPDALIQHRAFLTLYHVVKAIASKRLLGDRRFFQDFTSNIYSFVLNLWNSFTELFLSDVMRGASTQIILANLEKALLTLRILRKLTVFGFYRPHQNQDCMRFLKVIFDRAKIVLQCRKQLRDKETIELCEKFVTHLTKVLISVLDTHPFSFIDFIQPSLEFTTYFLFTPDGINFLFERFIIQCFNLIKNILLCVEYKPPKIPEMCKQQETLRANEIKINFFQANTLTEICRKLVSHYFILTQDELEMWDADPETFAIDESGDSWKYSLRPCMETVFVTIFHEFRDALAPVLIEMVHETNCIVSPDDTQGILRKDAVYNAVSLAAFDLYDEIDFDQWFTNTLTQELKVKHTNYRVIRRRVCALIGRWTGIKLSPELRPALYECIITLLGPDEDMAVRLTASSTLRHAIDDFEFNSDQFRDYLDSAFNLLFNLLKEANECETKMHVLNVMTLMVERVGQTIKPHTDALIHYLPLLWTESEDHNMLRCAIVSTLVQLVKALGSVSSELNPFLLPIIQLGTDTNQSAIVYLLEDCLELWLTVLENSTAMSNELLQLFNNMPALLEYSTENLRLCLLIVLVHTLLAPDLVMRTHGVQVITVCDNLMGDMKNEGIVMLIRMLEIFIRSSPILGCETVFPILPRIFQKIYEGEDYPLLMSMYLSILSRVLLSSHDVFTRVLRTLAQVHNETDEVVLGKILNVWLSKMPMVSQLEQRKLLGLALTNLLTTQSRPVFERFGTVMVNILECLNDMEDSLLVADGRSPSSYEDADGYETDHDQRKKQLILSDPVHTIVLKDYLQSQMYELRNQIGLQHYEQLLQTVDADTISQLKSYITL</sequence>
<dbReference type="SUPFAM" id="SSF48371">
    <property type="entry name" value="ARM repeat"/>
    <property type="match status" value="1"/>
</dbReference>
<evidence type="ECO:0000256" key="5">
    <source>
        <dbReference type="ARBA" id="ARBA00022490"/>
    </source>
</evidence>